<accession>A0A8K0CUJ8</accession>
<dbReference type="EMBL" id="VTPC01029257">
    <property type="protein sequence ID" value="KAF2891536.1"/>
    <property type="molecule type" value="Genomic_DNA"/>
</dbReference>
<dbReference type="Proteomes" id="UP000801492">
    <property type="component" value="Unassembled WGS sequence"/>
</dbReference>
<comment type="caution">
    <text evidence="1">The sequence shown here is derived from an EMBL/GenBank/DDBJ whole genome shotgun (WGS) entry which is preliminary data.</text>
</comment>
<feature type="non-terminal residue" evidence="1">
    <location>
        <position position="1"/>
    </location>
</feature>
<dbReference type="AlphaFoldDB" id="A0A8K0CUJ8"/>
<reference evidence="1" key="1">
    <citation type="submission" date="2019-08" db="EMBL/GenBank/DDBJ databases">
        <title>The genome of the North American firefly Photinus pyralis.</title>
        <authorList>
            <consortium name="Photinus pyralis genome working group"/>
            <person name="Fallon T.R."/>
            <person name="Sander Lower S.E."/>
            <person name="Weng J.-K."/>
        </authorList>
    </citation>
    <scope>NUCLEOTIDE SEQUENCE</scope>
    <source>
        <strain evidence="1">TRF0915ILg1</strain>
        <tissue evidence="1">Whole body</tissue>
    </source>
</reference>
<evidence type="ECO:0000313" key="1">
    <source>
        <dbReference type="EMBL" id="KAF2891536.1"/>
    </source>
</evidence>
<name>A0A8K0CUJ8_IGNLU</name>
<dbReference type="OrthoDB" id="412793at2759"/>
<protein>
    <submittedName>
        <fullName evidence="1">Uncharacterized protein</fullName>
    </submittedName>
</protein>
<proteinExistence type="predicted"/>
<gene>
    <name evidence="1" type="ORF">ILUMI_14636</name>
</gene>
<keyword evidence="2" id="KW-1185">Reference proteome</keyword>
<evidence type="ECO:0000313" key="2">
    <source>
        <dbReference type="Proteomes" id="UP000801492"/>
    </source>
</evidence>
<sequence>RRHPGSCEHATQGMDYWSVINERKDAKDAMNAARTRSTKKDETGRWLQNEKEVKKLCKRDKATVDKRSRY</sequence>
<organism evidence="1 2">
    <name type="scientific">Ignelater luminosus</name>
    <name type="common">Cucubano</name>
    <name type="synonym">Pyrophorus luminosus</name>
    <dbReference type="NCBI Taxonomy" id="2038154"/>
    <lineage>
        <taxon>Eukaryota</taxon>
        <taxon>Metazoa</taxon>
        <taxon>Ecdysozoa</taxon>
        <taxon>Arthropoda</taxon>
        <taxon>Hexapoda</taxon>
        <taxon>Insecta</taxon>
        <taxon>Pterygota</taxon>
        <taxon>Neoptera</taxon>
        <taxon>Endopterygota</taxon>
        <taxon>Coleoptera</taxon>
        <taxon>Polyphaga</taxon>
        <taxon>Elateriformia</taxon>
        <taxon>Elateroidea</taxon>
        <taxon>Elateridae</taxon>
        <taxon>Agrypninae</taxon>
        <taxon>Pyrophorini</taxon>
        <taxon>Ignelater</taxon>
    </lineage>
</organism>